<keyword evidence="2" id="KW-0349">Heme</keyword>
<organism evidence="8 9">
    <name type="scientific">Methylocella tundrae</name>
    <dbReference type="NCBI Taxonomy" id="227605"/>
    <lineage>
        <taxon>Bacteria</taxon>
        <taxon>Pseudomonadati</taxon>
        <taxon>Pseudomonadota</taxon>
        <taxon>Alphaproteobacteria</taxon>
        <taxon>Hyphomicrobiales</taxon>
        <taxon>Beijerinckiaceae</taxon>
        <taxon>Methylocella</taxon>
    </lineage>
</organism>
<keyword evidence="6" id="KW-0411">Iron-sulfur</keyword>
<dbReference type="Pfam" id="PF03460">
    <property type="entry name" value="NIR_SIR_ferr"/>
    <property type="match status" value="2"/>
</dbReference>
<keyword evidence="5" id="KW-0408">Iron</keyword>
<dbReference type="GO" id="GO:0016491">
    <property type="term" value="F:oxidoreductase activity"/>
    <property type="evidence" value="ECO:0007669"/>
    <property type="project" value="UniProtKB-KW"/>
</dbReference>
<protein>
    <submittedName>
        <fullName evidence="8">Precorrin-3B synthase</fullName>
    </submittedName>
</protein>
<dbReference type="RefSeq" id="WP_134489127.1">
    <property type="nucleotide sequence ID" value="NZ_LR536450.1"/>
</dbReference>
<evidence type="ECO:0000313" key="8">
    <source>
        <dbReference type="EMBL" id="VFU08967.1"/>
    </source>
</evidence>
<dbReference type="SUPFAM" id="SSF55124">
    <property type="entry name" value="Nitrite/Sulfite reductase N-terminal domain-like"/>
    <property type="match status" value="2"/>
</dbReference>
<dbReference type="Gene3D" id="3.90.480.10">
    <property type="entry name" value="Sulfite Reductase Hemoprotein,Domain 2"/>
    <property type="match status" value="1"/>
</dbReference>
<proteinExistence type="predicted"/>
<dbReference type="KEGG" id="mtun:MTUNDRAET4_2074"/>
<evidence type="ECO:0000256" key="4">
    <source>
        <dbReference type="ARBA" id="ARBA00023002"/>
    </source>
</evidence>
<dbReference type="InterPro" id="IPR036136">
    <property type="entry name" value="Nit/Sulf_reduc_fer-like_dom_sf"/>
</dbReference>
<feature type="domain" description="Nitrite/Sulfite reductase ferredoxin-like" evidence="7">
    <location>
        <begin position="259"/>
        <end position="312"/>
    </location>
</feature>
<dbReference type="AlphaFoldDB" id="A0A4U8Z115"/>
<name>A0A4U8Z115_METTU</name>
<reference evidence="8 9" key="1">
    <citation type="submission" date="2019-03" db="EMBL/GenBank/DDBJ databases">
        <authorList>
            <person name="Kox A.R. M."/>
        </authorList>
    </citation>
    <scope>NUCLEOTIDE SEQUENCE [LARGE SCALE GENOMIC DNA]</scope>
    <source>
        <strain evidence="8">MTUNDRAET4 annotated genome</strain>
    </source>
</reference>
<evidence type="ECO:0000256" key="6">
    <source>
        <dbReference type="ARBA" id="ARBA00023014"/>
    </source>
</evidence>
<keyword evidence="3" id="KW-0479">Metal-binding</keyword>
<dbReference type="PANTHER" id="PTHR32439">
    <property type="entry name" value="FERREDOXIN--NITRITE REDUCTASE, CHLOROPLASTIC"/>
    <property type="match status" value="1"/>
</dbReference>
<keyword evidence="4" id="KW-0560">Oxidoreductase</keyword>
<dbReference type="InterPro" id="IPR012798">
    <property type="entry name" value="Cbl_synth_CobG-like"/>
</dbReference>
<dbReference type="GO" id="GO:0051539">
    <property type="term" value="F:4 iron, 4 sulfur cluster binding"/>
    <property type="evidence" value="ECO:0007669"/>
    <property type="project" value="UniProtKB-KW"/>
</dbReference>
<accession>A0A4U8Z115</accession>
<dbReference type="EMBL" id="LR536450">
    <property type="protein sequence ID" value="VFU08967.1"/>
    <property type="molecule type" value="Genomic_DNA"/>
</dbReference>
<dbReference type="NCBIfam" id="TIGR02435">
    <property type="entry name" value="CobG"/>
    <property type="match status" value="1"/>
</dbReference>
<sequence>MLIRSELRKGWCPGALSPMLAKDGFLLRLRISGGIVGAATMRAIANASRSCGNRLIDLSARGNLQLRGVSQPTLAALTERLSELGLIDEDPAAEAIRNVMVSPLAGLGAAIDVGPIGKALEAALVAAVDLHRLPGKFGFLIDDGGALSLEDEPADIRFAYRKAHDDFAISIGGVSSDAVSLGFCAPNRVVAAAIDLARAFLAIGAALPEPPRRMMDLISQCGSAIIAESAGLTLTPARQQGRIEAPSPVGLISFDDSFCFDAGAPFGRLTADMLDAAAQAAEAYAAAEIRLTPWRSLLLPHVDASANDALRRHFTAANFIVAPDDARLRLAACGGAPACERATTQTREDALALAAIARRFNGAGIALHVSGCQKGCARPRPTPVTLVGRGGLYDLIINGTPCDPSAAQNLTLTAARDMLETMTHGVDENAKSKCI</sequence>
<dbReference type="Proteomes" id="UP000294360">
    <property type="component" value="Chromosome"/>
</dbReference>
<dbReference type="InterPro" id="IPR005117">
    <property type="entry name" value="NiRdtase/SiRdtase_haem-b_fer"/>
</dbReference>
<dbReference type="InterPro" id="IPR051329">
    <property type="entry name" value="NIR_SIR_4Fe-4S"/>
</dbReference>
<dbReference type="GO" id="GO:0046872">
    <property type="term" value="F:metal ion binding"/>
    <property type="evidence" value="ECO:0007669"/>
    <property type="project" value="UniProtKB-KW"/>
</dbReference>
<dbReference type="OrthoDB" id="7459360at2"/>
<keyword evidence="1" id="KW-0004">4Fe-4S</keyword>
<evidence type="ECO:0000256" key="3">
    <source>
        <dbReference type="ARBA" id="ARBA00022723"/>
    </source>
</evidence>
<evidence type="ECO:0000256" key="2">
    <source>
        <dbReference type="ARBA" id="ARBA00022617"/>
    </source>
</evidence>
<evidence type="ECO:0000256" key="5">
    <source>
        <dbReference type="ARBA" id="ARBA00023004"/>
    </source>
</evidence>
<evidence type="ECO:0000313" key="9">
    <source>
        <dbReference type="Proteomes" id="UP000294360"/>
    </source>
</evidence>
<evidence type="ECO:0000256" key="1">
    <source>
        <dbReference type="ARBA" id="ARBA00022485"/>
    </source>
</evidence>
<dbReference type="SUPFAM" id="SSF56014">
    <property type="entry name" value="Nitrite and sulphite reductase 4Fe-4S domain-like"/>
    <property type="match status" value="2"/>
</dbReference>
<feature type="domain" description="Nitrite/Sulfite reductase ferredoxin-like" evidence="7">
    <location>
        <begin position="22"/>
        <end position="83"/>
    </location>
</feature>
<dbReference type="InterPro" id="IPR045854">
    <property type="entry name" value="NO2/SO3_Rdtase_4Fe4S_sf"/>
</dbReference>
<dbReference type="PANTHER" id="PTHR32439:SF9">
    <property type="entry name" value="BLR3264 PROTEIN"/>
    <property type="match status" value="1"/>
</dbReference>
<evidence type="ECO:0000259" key="7">
    <source>
        <dbReference type="Pfam" id="PF03460"/>
    </source>
</evidence>
<dbReference type="Gene3D" id="3.30.413.10">
    <property type="entry name" value="Sulfite Reductase Hemoprotein, domain 1"/>
    <property type="match status" value="2"/>
</dbReference>
<gene>
    <name evidence="8" type="ORF">MTUNDRAET4_2074</name>
</gene>